<dbReference type="EMBL" id="JAUEPS010000001">
    <property type="protein sequence ID" value="KAK0469291.1"/>
    <property type="molecule type" value="Genomic_DNA"/>
</dbReference>
<name>A0AA39NP88_ARMTA</name>
<reference evidence="2" key="1">
    <citation type="submission" date="2023-06" db="EMBL/GenBank/DDBJ databases">
        <authorList>
            <consortium name="Lawrence Berkeley National Laboratory"/>
            <person name="Ahrendt S."/>
            <person name="Sahu N."/>
            <person name="Indic B."/>
            <person name="Wong-Bajracharya J."/>
            <person name="Merenyi Z."/>
            <person name="Ke H.-M."/>
            <person name="Monk M."/>
            <person name="Kocsube S."/>
            <person name="Drula E."/>
            <person name="Lipzen A."/>
            <person name="Balint B."/>
            <person name="Henrissat B."/>
            <person name="Andreopoulos B."/>
            <person name="Martin F.M."/>
            <person name="Harder C.B."/>
            <person name="Rigling D."/>
            <person name="Ford K.L."/>
            <person name="Foster G.D."/>
            <person name="Pangilinan J."/>
            <person name="Papanicolaou A."/>
            <person name="Barry K."/>
            <person name="LaButti K."/>
            <person name="Viragh M."/>
            <person name="Koriabine M."/>
            <person name="Yan M."/>
            <person name="Riley R."/>
            <person name="Champramary S."/>
            <person name="Plett K.L."/>
            <person name="Tsai I.J."/>
            <person name="Slot J."/>
            <person name="Sipos G."/>
            <person name="Plett J."/>
            <person name="Nagy L.G."/>
            <person name="Grigoriev I.V."/>
        </authorList>
    </citation>
    <scope>NUCLEOTIDE SEQUENCE</scope>
    <source>
        <strain evidence="2">CCBAS 213</strain>
    </source>
</reference>
<protein>
    <submittedName>
        <fullName evidence="2">Uncharacterized protein</fullName>
    </submittedName>
</protein>
<evidence type="ECO:0000256" key="1">
    <source>
        <dbReference type="SAM" id="MobiDB-lite"/>
    </source>
</evidence>
<dbReference type="RefSeq" id="XP_060339084.1">
    <property type="nucleotide sequence ID" value="XM_060481226.1"/>
</dbReference>
<comment type="caution">
    <text evidence="2">The sequence shown here is derived from an EMBL/GenBank/DDBJ whole genome shotgun (WGS) entry which is preliminary data.</text>
</comment>
<feature type="region of interest" description="Disordered" evidence="1">
    <location>
        <begin position="1"/>
        <end position="26"/>
    </location>
</feature>
<gene>
    <name evidence="2" type="ORF">EV420DRAFT_21152</name>
</gene>
<dbReference type="AlphaFoldDB" id="A0AA39NP88"/>
<organism evidence="2 3">
    <name type="scientific">Armillaria tabescens</name>
    <name type="common">Ringless honey mushroom</name>
    <name type="synonym">Agaricus tabescens</name>
    <dbReference type="NCBI Taxonomy" id="1929756"/>
    <lineage>
        <taxon>Eukaryota</taxon>
        <taxon>Fungi</taxon>
        <taxon>Dikarya</taxon>
        <taxon>Basidiomycota</taxon>
        <taxon>Agaricomycotina</taxon>
        <taxon>Agaricomycetes</taxon>
        <taxon>Agaricomycetidae</taxon>
        <taxon>Agaricales</taxon>
        <taxon>Marasmiineae</taxon>
        <taxon>Physalacriaceae</taxon>
        <taxon>Desarmillaria</taxon>
    </lineage>
</organism>
<feature type="region of interest" description="Disordered" evidence="1">
    <location>
        <begin position="41"/>
        <end position="174"/>
    </location>
</feature>
<evidence type="ECO:0000313" key="2">
    <source>
        <dbReference type="EMBL" id="KAK0469291.1"/>
    </source>
</evidence>
<dbReference type="GeneID" id="85364774"/>
<dbReference type="Proteomes" id="UP001175211">
    <property type="component" value="Unassembled WGS sequence"/>
</dbReference>
<feature type="compositionally biased region" description="Polar residues" evidence="1">
    <location>
        <begin position="1"/>
        <end position="13"/>
    </location>
</feature>
<proteinExistence type="predicted"/>
<evidence type="ECO:0000313" key="3">
    <source>
        <dbReference type="Proteomes" id="UP001175211"/>
    </source>
</evidence>
<keyword evidence="3" id="KW-1185">Reference proteome</keyword>
<feature type="compositionally biased region" description="Pro residues" evidence="1">
    <location>
        <begin position="64"/>
        <end position="86"/>
    </location>
</feature>
<accession>A0AA39NP88</accession>
<sequence length="453" mass="50102">MAPSHSLSWSQSNLEEDLDLPPSYQSVLNADLGESSAFALVQHRDAPLPPLPPAEPIASEPASLPSPRPTPSQPTMPEPITYPPTPRPRRDRRADTVNRVTSRPSPPVHPRRRNSTRSPQVPEPIRERRRRRTAHPNAQRSVTEPVFQTARVSPGRSNTVPRRSTVAPQLESPSPLLRTSNELLLRTQQRQSRFFASKSKTERELREAIKEIVPQLVEGEEGVLAVLENACKLTGGKLTLGSVLRDRSGKVQCGSLSKNASTASLKRKDSNRCLLFAAVKNVRGDGILRALLLHAAPIPAVSPTMEDIKLACLLRGEGNPFFQKIRGWIGFRPLVNVIEQGDAEGFQAQFDWDGGDVEFIARGRLWSLSHQTQPAPRVILSLLSESPPTWFDGHLVTPKAEVPLRSTAQLIPDHRGRGKDILSVPCTGKLGRGRCYIEARLEKPRDDGWCVIC</sequence>